<keyword evidence="1" id="KW-0812">Transmembrane</keyword>
<evidence type="ECO:0000256" key="1">
    <source>
        <dbReference type="SAM" id="Phobius"/>
    </source>
</evidence>
<keyword evidence="1" id="KW-1133">Transmembrane helix</keyword>
<dbReference type="Proteomes" id="UP000178659">
    <property type="component" value="Unassembled WGS sequence"/>
</dbReference>
<keyword evidence="1" id="KW-0472">Membrane</keyword>
<dbReference type="Pfam" id="PF18910">
    <property type="entry name" value="DUF5665"/>
    <property type="match status" value="1"/>
</dbReference>
<reference evidence="2 3" key="1">
    <citation type="journal article" date="2016" name="Nat. Commun.">
        <title>Thousands of microbial genomes shed light on interconnected biogeochemical processes in an aquifer system.</title>
        <authorList>
            <person name="Anantharaman K."/>
            <person name="Brown C.T."/>
            <person name="Hug L.A."/>
            <person name="Sharon I."/>
            <person name="Castelle C.J."/>
            <person name="Probst A.J."/>
            <person name="Thomas B.C."/>
            <person name="Singh A."/>
            <person name="Wilkins M.J."/>
            <person name="Karaoz U."/>
            <person name="Brodie E.L."/>
            <person name="Williams K.H."/>
            <person name="Hubbard S.S."/>
            <person name="Banfield J.F."/>
        </authorList>
    </citation>
    <scope>NUCLEOTIDE SEQUENCE [LARGE SCALE GENOMIC DNA]</scope>
</reference>
<evidence type="ECO:0000313" key="3">
    <source>
        <dbReference type="Proteomes" id="UP000178659"/>
    </source>
</evidence>
<protein>
    <submittedName>
        <fullName evidence="2">Uncharacterized protein</fullName>
    </submittedName>
</protein>
<organism evidence="2 3">
    <name type="scientific">Candidatus Blackburnbacteria bacterium RIFCSPLOWO2_01_FULL_40_20</name>
    <dbReference type="NCBI Taxonomy" id="1797519"/>
    <lineage>
        <taxon>Bacteria</taxon>
        <taxon>Candidatus Blackburniibacteriota</taxon>
    </lineage>
</organism>
<gene>
    <name evidence="2" type="ORF">A3A77_03515</name>
</gene>
<dbReference type="InterPro" id="IPR043723">
    <property type="entry name" value="DUF5665"/>
</dbReference>
<feature type="transmembrane region" description="Helical" evidence="1">
    <location>
        <begin position="20"/>
        <end position="44"/>
    </location>
</feature>
<name>A0A1G1VF59_9BACT</name>
<dbReference type="AlphaFoldDB" id="A0A1G1VF59"/>
<comment type="caution">
    <text evidence="2">The sequence shown here is derived from an EMBL/GenBank/DDBJ whole genome shotgun (WGS) entry which is preliminary data.</text>
</comment>
<evidence type="ECO:0000313" key="2">
    <source>
        <dbReference type="EMBL" id="OGY14038.1"/>
    </source>
</evidence>
<proteinExistence type="predicted"/>
<sequence>MQPTEGIHRPVKQMLWHNFWGGIFWALGTTVGFAIVIVVVTFALKALGGVPLIGGWIAVIIEATNQVLEARKSL</sequence>
<dbReference type="EMBL" id="MHCC01000004">
    <property type="protein sequence ID" value="OGY14038.1"/>
    <property type="molecule type" value="Genomic_DNA"/>
</dbReference>
<feature type="transmembrane region" description="Helical" evidence="1">
    <location>
        <begin position="50"/>
        <end position="68"/>
    </location>
</feature>
<accession>A0A1G1VF59</accession>